<protein>
    <submittedName>
        <fullName evidence="2">Uncharacterized protein</fullName>
    </submittedName>
</protein>
<evidence type="ECO:0000313" key="2">
    <source>
        <dbReference type="EMBL" id="HIR89873.1"/>
    </source>
</evidence>
<reference evidence="2" key="1">
    <citation type="submission" date="2020-10" db="EMBL/GenBank/DDBJ databases">
        <authorList>
            <person name="Gilroy R."/>
        </authorList>
    </citation>
    <scope>NUCLEOTIDE SEQUENCE</scope>
    <source>
        <strain evidence="2">ChiW13-3771</strain>
    </source>
</reference>
<feature type="signal peptide" evidence="1">
    <location>
        <begin position="1"/>
        <end position="22"/>
    </location>
</feature>
<comment type="caution">
    <text evidence="2">The sequence shown here is derived from an EMBL/GenBank/DDBJ whole genome shotgun (WGS) entry which is preliminary data.</text>
</comment>
<sequence length="264" mass="30033">MERKWIGFSMIIMMLLFGACGAKDENSEQNSSLATDESVEEEIFQNTEITPQVLINGNIYIEDQDGIMTKTVPTGWELIGDVIADKELPLDGSLYGIGCGKNAQVYYNEWKPEEIYIASEKEQQLAETKKETKSNEEENEEKQIFYKKFIVENLDWQYIAWQGNLFVRVSDLLESSRAASLTEEQKNTAVAELPVHAECIGTVIGNPVTTTYPTKDLEMNIPDYNGMNVCRDRDNSDYIYVETFFHSAKRYIVFLKTAKPSVPA</sequence>
<keyword evidence="1" id="KW-0732">Signal</keyword>
<organism evidence="2 3">
    <name type="scientific">Candidatus Fimimorpha faecalis</name>
    <dbReference type="NCBI Taxonomy" id="2840824"/>
    <lineage>
        <taxon>Bacteria</taxon>
        <taxon>Bacillati</taxon>
        <taxon>Bacillota</taxon>
        <taxon>Clostridia</taxon>
        <taxon>Eubacteriales</taxon>
        <taxon>Candidatus Fimimorpha</taxon>
    </lineage>
</organism>
<dbReference type="AlphaFoldDB" id="A0A9D1EH80"/>
<gene>
    <name evidence="2" type="ORF">IAC96_13085</name>
</gene>
<reference evidence="2" key="2">
    <citation type="journal article" date="2021" name="PeerJ">
        <title>Extensive microbial diversity within the chicken gut microbiome revealed by metagenomics and culture.</title>
        <authorList>
            <person name="Gilroy R."/>
            <person name="Ravi A."/>
            <person name="Getino M."/>
            <person name="Pursley I."/>
            <person name="Horton D.L."/>
            <person name="Alikhan N.F."/>
            <person name="Baker D."/>
            <person name="Gharbi K."/>
            <person name="Hall N."/>
            <person name="Watson M."/>
            <person name="Adriaenssens E.M."/>
            <person name="Foster-Nyarko E."/>
            <person name="Jarju S."/>
            <person name="Secka A."/>
            <person name="Antonio M."/>
            <person name="Oren A."/>
            <person name="Chaudhuri R.R."/>
            <person name="La Ragione R."/>
            <person name="Hildebrand F."/>
            <person name="Pallen M.J."/>
        </authorList>
    </citation>
    <scope>NUCLEOTIDE SEQUENCE</scope>
    <source>
        <strain evidence="2">ChiW13-3771</strain>
    </source>
</reference>
<accession>A0A9D1EH80</accession>
<name>A0A9D1EH80_9FIRM</name>
<evidence type="ECO:0000256" key="1">
    <source>
        <dbReference type="SAM" id="SignalP"/>
    </source>
</evidence>
<feature type="chain" id="PRO_5039434700" evidence="1">
    <location>
        <begin position="23"/>
        <end position="264"/>
    </location>
</feature>
<proteinExistence type="predicted"/>
<dbReference type="EMBL" id="DVHN01000186">
    <property type="protein sequence ID" value="HIR89873.1"/>
    <property type="molecule type" value="Genomic_DNA"/>
</dbReference>
<evidence type="ECO:0000313" key="3">
    <source>
        <dbReference type="Proteomes" id="UP000824201"/>
    </source>
</evidence>
<dbReference type="Proteomes" id="UP000824201">
    <property type="component" value="Unassembled WGS sequence"/>
</dbReference>
<dbReference type="PROSITE" id="PS51257">
    <property type="entry name" value="PROKAR_LIPOPROTEIN"/>
    <property type="match status" value="1"/>
</dbReference>